<keyword evidence="8" id="KW-1185">Reference proteome</keyword>
<dbReference type="InterPro" id="IPR038187">
    <property type="entry name" value="NAC_A/B_dom_sf"/>
</dbReference>
<dbReference type="InParanoid" id="M9SL48"/>
<dbReference type="eggNOG" id="arCOG04061">
    <property type="taxonomic scope" value="Archaea"/>
</dbReference>
<keyword evidence="3" id="KW-0653">Protein transport</keyword>
<dbReference type="HOGENOM" id="CLU_146475_1_0_2"/>
<dbReference type="SUPFAM" id="SSF46934">
    <property type="entry name" value="UBA-like"/>
    <property type="match status" value="1"/>
</dbReference>
<dbReference type="FunCoup" id="M9SL48">
    <property type="interactions" value="66"/>
</dbReference>
<name>M9SL48_METAX</name>
<dbReference type="AlphaFoldDB" id="M9SL48"/>
<gene>
    <name evidence="7" type="ORF">MMALV_14470</name>
</gene>
<dbReference type="SMART" id="SM01407">
    <property type="entry name" value="NAC"/>
    <property type="match status" value="1"/>
</dbReference>
<keyword evidence="2" id="KW-0694">RNA-binding</keyword>
<evidence type="ECO:0000256" key="1">
    <source>
        <dbReference type="ARBA" id="ARBA00022448"/>
    </source>
</evidence>
<evidence type="ECO:0000256" key="4">
    <source>
        <dbReference type="NCBIfam" id="TIGR00264"/>
    </source>
</evidence>
<evidence type="ECO:0000256" key="3">
    <source>
        <dbReference type="ARBA" id="ARBA00022927"/>
    </source>
</evidence>
<feature type="region of interest" description="Disordered" evidence="5">
    <location>
        <begin position="44"/>
        <end position="64"/>
    </location>
</feature>
<dbReference type="InterPro" id="IPR009060">
    <property type="entry name" value="UBA-like_sf"/>
</dbReference>
<evidence type="ECO:0000256" key="5">
    <source>
        <dbReference type="SAM" id="MobiDB-lite"/>
    </source>
</evidence>
<evidence type="ECO:0000313" key="7">
    <source>
        <dbReference type="EMBL" id="AGI86172.1"/>
    </source>
</evidence>
<proteinExistence type="predicted"/>
<accession>M9SL48</accession>
<dbReference type="Pfam" id="PF01849">
    <property type="entry name" value="NAC"/>
    <property type="match status" value="1"/>
</dbReference>
<feature type="domain" description="NAC-A/B" evidence="6">
    <location>
        <begin position="1"/>
        <end position="50"/>
    </location>
</feature>
<dbReference type="GO" id="GO:0003723">
    <property type="term" value="F:RNA binding"/>
    <property type="evidence" value="ECO:0007669"/>
    <property type="project" value="UniProtKB-KW"/>
</dbReference>
<dbReference type="CDD" id="cd14359">
    <property type="entry name" value="UBA_AeNAC"/>
    <property type="match status" value="1"/>
</dbReference>
<dbReference type="EMBL" id="CP004049">
    <property type="protein sequence ID" value="AGI86172.1"/>
    <property type="molecule type" value="Genomic_DNA"/>
</dbReference>
<organism evidence="7 8">
    <name type="scientific">Methanomethylophilus alvi (strain Mx1201)</name>
    <dbReference type="NCBI Taxonomy" id="1236689"/>
    <lineage>
        <taxon>Archaea</taxon>
        <taxon>Methanobacteriati</taxon>
        <taxon>Thermoplasmatota</taxon>
        <taxon>Thermoplasmata</taxon>
        <taxon>Methanomassiliicoccales</taxon>
        <taxon>Methanomethylophilaceae</taxon>
        <taxon>Methanomethylophilus</taxon>
    </lineage>
</organism>
<dbReference type="Gene3D" id="1.10.8.10">
    <property type="entry name" value="DNA helicase RuvA subunit, C-terminal domain"/>
    <property type="match status" value="1"/>
</dbReference>
<dbReference type="KEGG" id="max:MMALV_14470"/>
<dbReference type="NCBIfam" id="TIGR00264">
    <property type="entry name" value="archaeal-type nascent polypeptide-associated complex protein"/>
    <property type="match status" value="1"/>
</dbReference>
<evidence type="ECO:0000313" key="8">
    <source>
        <dbReference type="Proteomes" id="UP000012672"/>
    </source>
</evidence>
<protein>
    <recommendedName>
        <fullName evidence="4">Nascent polypeptide-associated complex protein</fullName>
    </recommendedName>
</protein>
<dbReference type="Proteomes" id="UP000012672">
    <property type="component" value="Chromosome"/>
</dbReference>
<keyword evidence="1" id="KW-0813">Transport</keyword>
<sequence length="104" mass="10986">MGIKQNNIEGVTEVIIRTKDKDIVITNAEVVCVDVKGSKSYQVSGTETEMAPGSAGGVSAGPSFPNEDIELVMSQTNCDRDKAIAALEETDGQPAEAIIKIMSE</sequence>
<dbReference type="STRING" id="1236689.MMALV_14470"/>
<dbReference type="Gene3D" id="2.20.70.30">
    <property type="entry name" value="Nascent polypeptide-associated complex domain"/>
    <property type="match status" value="1"/>
</dbReference>
<dbReference type="InterPro" id="IPR005231">
    <property type="entry name" value="NAC_arc"/>
</dbReference>
<reference evidence="7 8" key="1">
    <citation type="journal article" date="2012" name="J. Bacteriol.">
        <title>Genome sequence of 'Candidatus Methanomethylophilus alvus' Mx1201, a methanogenic archaeon from the human gut belonging to a seventh order of methanogens.</title>
        <authorList>
            <person name="Borrel G."/>
            <person name="Harris H.M."/>
            <person name="Tottey W."/>
            <person name="Mihajlovski A."/>
            <person name="Parisot N."/>
            <person name="Peyretaillade E."/>
            <person name="Peyret P."/>
            <person name="Gribaldo S."/>
            <person name="O'Toole P.W."/>
            <person name="Brugere J.F."/>
        </authorList>
    </citation>
    <scope>NUCLEOTIDE SEQUENCE [LARGE SCALE GENOMIC DNA]</scope>
    <source>
        <strain evidence="7 8">Mx1201</strain>
    </source>
</reference>
<evidence type="ECO:0000256" key="2">
    <source>
        <dbReference type="ARBA" id="ARBA00022884"/>
    </source>
</evidence>
<evidence type="ECO:0000259" key="6">
    <source>
        <dbReference type="SMART" id="SM01407"/>
    </source>
</evidence>
<dbReference type="GO" id="GO:0015031">
    <property type="term" value="P:protein transport"/>
    <property type="evidence" value="ECO:0007669"/>
    <property type="project" value="UniProtKB-KW"/>
</dbReference>
<dbReference type="InterPro" id="IPR002715">
    <property type="entry name" value="Nas_poly-pep-assoc_cplx_dom"/>
</dbReference>